<organism evidence="6">
    <name type="scientific">Chlorella variabilis</name>
    <name type="common">Green alga</name>
    <dbReference type="NCBI Taxonomy" id="554065"/>
    <lineage>
        <taxon>Eukaryota</taxon>
        <taxon>Viridiplantae</taxon>
        <taxon>Chlorophyta</taxon>
        <taxon>core chlorophytes</taxon>
        <taxon>Trebouxiophyceae</taxon>
        <taxon>Chlorellales</taxon>
        <taxon>Chlorellaceae</taxon>
        <taxon>Chlorella clade</taxon>
        <taxon>Chlorella</taxon>
    </lineage>
</organism>
<dbReference type="SUPFAM" id="SSF48452">
    <property type="entry name" value="TPR-like"/>
    <property type="match status" value="1"/>
</dbReference>
<dbReference type="KEGG" id="cvr:CHLNCDRAFT_22514"/>
<proteinExistence type="predicted"/>
<dbReference type="EMBL" id="GL433842">
    <property type="protein sequence ID" value="EFN56187.1"/>
    <property type="molecule type" value="Genomic_DNA"/>
</dbReference>
<dbReference type="InterPro" id="IPR013105">
    <property type="entry name" value="TPR_2"/>
</dbReference>
<keyword evidence="1" id="KW-0677">Repeat</keyword>
<dbReference type="Proteomes" id="UP000008141">
    <property type="component" value="Unassembled WGS sequence"/>
</dbReference>
<evidence type="ECO:0000256" key="4">
    <source>
        <dbReference type="SAM" id="MobiDB-lite"/>
    </source>
</evidence>
<dbReference type="STRING" id="554065.E1ZDA4"/>
<dbReference type="InterPro" id="IPR019734">
    <property type="entry name" value="TPR_rpt"/>
</dbReference>
<accession>E1ZDA4</accession>
<dbReference type="PANTHER" id="PTHR47329:SF1">
    <property type="entry name" value="OS05G0129900 PROTEIN"/>
    <property type="match status" value="1"/>
</dbReference>
<dbReference type="OMA" id="PFNICEA"/>
<protein>
    <submittedName>
        <fullName evidence="5">Uncharacterized protein</fullName>
    </submittedName>
</protein>
<dbReference type="InterPro" id="IPR011990">
    <property type="entry name" value="TPR-like_helical_dom_sf"/>
</dbReference>
<gene>
    <name evidence="5" type="ORF">CHLNCDRAFT_22514</name>
</gene>
<evidence type="ECO:0000313" key="5">
    <source>
        <dbReference type="EMBL" id="EFN56187.1"/>
    </source>
</evidence>
<dbReference type="PROSITE" id="PS50293">
    <property type="entry name" value="TPR_REGION"/>
    <property type="match status" value="1"/>
</dbReference>
<feature type="repeat" description="TPR" evidence="3">
    <location>
        <begin position="29"/>
        <end position="62"/>
    </location>
</feature>
<keyword evidence="6" id="KW-1185">Reference proteome</keyword>
<sequence>MAIPQARVTVPVGPSPPAAADGGAAPASAEGWKDAGNEHFKRGRYRQAVEAYTASLALQPTCLAAANRAMARLKLGQHEEAEADCGEALRLDPLYVKAYQRRATARRQLGDLLGAVQDHESVLRLEPSN</sequence>
<reference evidence="5 6" key="1">
    <citation type="journal article" date="2010" name="Plant Cell">
        <title>The Chlorella variabilis NC64A genome reveals adaptation to photosymbiosis, coevolution with viruses, and cryptic sex.</title>
        <authorList>
            <person name="Blanc G."/>
            <person name="Duncan G."/>
            <person name="Agarkova I."/>
            <person name="Borodovsky M."/>
            <person name="Gurnon J."/>
            <person name="Kuo A."/>
            <person name="Lindquist E."/>
            <person name="Lucas S."/>
            <person name="Pangilinan J."/>
            <person name="Polle J."/>
            <person name="Salamov A."/>
            <person name="Terry A."/>
            <person name="Yamada T."/>
            <person name="Dunigan D.D."/>
            <person name="Grigoriev I.V."/>
            <person name="Claverie J.M."/>
            <person name="Van Etten J.L."/>
        </authorList>
    </citation>
    <scope>NUCLEOTIDE SEQUENCE [LARGE SCALE GENOMIC DNA]</scope>
    <source>
        <strain evidence="5 6">NC64A</strain>
    </source>
</reference>
<dbReference type="PANTHER" id="PTHR47329">
    <property type="entry name" value="OS05G0129900 PROTEIN"/>
    <property type="match status" value="1"/>
</dbReference>
<dbReference type="InParanoid" id="E1ZDA4"/>
<evidence type="ECO:0000313" key="6">
    <source>
        <dbReference type="Proteomes" id="UP000008141"/>
    </source>
</evidence>
<dbReference type="PROSITE" id="PS50005">
    <property type="entry name" value="TPR"/>
    <property type="match status" value="1"/>
</dbReference>
<feature type="compositionally biased region" description="Low complexity" evidence="4">
    <location>
        <begin position="18"/>
        <end position="29"/>
    </location>
</feature>
<dbReference type="GeneID" id="17355878"/>
<dbReference type="Gene3D" id="1.25.40.10">
    <property type="entry name" value="Tetratricopeptide repeat domain"/>
    <property type="match status" value="1"/>
</dbReference>
<feature type="non-terminal residue" evidence="5">
    <location>
        <position position="129"/>
    </location>
</feature>
<evidence type="ECO:0000256" key="2">
    <source>
        <dbReference type="ARBA" id="ARBA00022803"/>
    </source>
</evidence>
<name>E1ZDA4_CHLVA</name>
<keyword evidence="2 3" id="KW-0802">TPR repeat</keyword>
<dbReference type="OrthoDB" id="515365at2759"/>
<evidence type="ECO:0000256" key="1">
    <source>
        <dbReference type="ARBA" id="ARBA00022737"/>
    </source>
</evidence>
<dbReference type="Pfam" id="PF07719">
    <property type="entry name" value="TPR_2"/>
    <property type="match status" value="2"/>
</dbReference>
<dbReference type="eggNOG" id="KOG4648">
    <property type="taxonomic scope" value="Eukaryota"/>
</dbReference>
<dbReference type="AlphaFoldDB" id="E1ZDA4"/>
<dbReference type="FunCoup" id="E1ZDA4">
    <property type="interactions" value="769"/>
</dbReference>
<feature type="region of interest" description="Disordered" evidence="4">
    <location>
        <begin position="1"/>
        <end position="34"/>
    </location>
</feature>
<dbReference type="SMART" id="SM00028">
    <property type="entry name" value="TPR"/>
    <property type="match status" value="3"/>
</dbReference>
<dbReference type="RefSeq" id="XP_005848289.1">
    <property type="nucleotide sequence ID" value="XM_005848227.1"/>
</dbReference>
<evidence type="ECO:0000256" key="3">
    <source>
        <dbReference type="PROSITE-ProRule" id="PRU00339"/>
    </source>
</evidence>